<dbReference type="SMART" id="SM00283">
    <property type="entry name" value="MA"/>
    <property type="match status" value="1"/>
</dbReference>
<name>A0ABW8PVQ5_9GAMM</name>
<evidence type="ECO:0000313" key="8">
    <source>
        <dbReference type="EMBL" id="MFK7160071.1"/>
    </source>
</evidence>
<feature type="domain" description="HAMP" evidence="7">
    <location>
        <begin position="226"/>
        <end position="265"/>
    </location>
</feature>
<keyword evidence="5" id="KW-0472">Membrane</keyword>
<protein>
    <submittedName>
        <fullName evidence="8">Methyl-accepting chemotaxis protein</fullName>
    </submittedName>
</protein>
<evidence type="ECO:0000313" key="9">
    <source>
        <dbReference type="Proteomes" id="UP001621714"/>
    </source>
</evidence>
<evidence type="ECO:0000259" key="7">
    <source>
        <dbReference type="PROSITE" id="PS50885"/>
    </source>
</evidence>
<keyword evidence="5" id="KW-0812">Transmembrane</keyword>
<dbReference type="EMBL" id="JBANFI010000002">
    <property type="protein sequence ID" value="MFK7160071.1"/>
    <property type="molecule type" value="Genomic_DNA"/>
</dbReference>
<evidence type="ECO:0000259" key="6">
    <source>
        <dbReference type="PROSITE" id="PS50111"/>
    </source>
</evidence>
<dbReference type="InterPro" id="IPR047347">
    <property type="entry name" value="YvaQ-like_sensor"/>
</dbReference>
<evidence type="ECO:0000256" key="2">
    <source>
        <dbReference type="ARBA" id="ARBA00023224"/>
    </source>
</evidence>
<dbReference type="Pfam" id="PF00015">
    <property type="entry name" value="MCPsignal"/>
    <property type="match status" value="1"/>
</dbReference>
<dbReference type="PANTHER" id="PTHR32089:SF112">
    <property type="entry name" value="LYSOZYME-LIKE PROTEIN-RELATED"/>
    <property type="match status" value="1"/>
</dbReference>
<evidence type="ECO:0000256" key="1">
    <source>
        <dbReference type="ARBA" id="ARBA00004370"/>
    </source>
</evidence>
<evidence type="ECO:0000256" key="5">
    <source>
        <dbReference type="SAM" id="Phobius"/>
    </source>
</evidence>
<dbReference type="InterPro" id="IPR024478">
    <property type="entry name" value="HlyB_4HB_MCP"/>
</dbReference>
<dbReference type="PROSITE" id="PS50111">
    <property type="entry name" value="CHEMOTAXIS_TRANSDUC_2"/>
    <property type="match status" value="1"/>
</dbReference>
<evidence type="ECO:0000256" key="3">
    <source>
        <dbReference type="ARBA" id="ARBA00029447"/>
    </source>
</evidence>
<organism evidence="8 9">
    <name type="scientific">Marinospirillum alkalitolerans</name>
    <dbReference type="NCBI Taxonomy" id="3123374"/>
    <lineage>
        <taxon>Bacteria</taxon>
        <taxon>Pseudomonadati</taxon>
        <taxon>Pseudomonadota</taxon>
        <taxon>Gammaproteobacteria</taxon>
        <taxon>Oceanospirillales</taxon>
        <taxon>Oceanospirillaceae</taxon>
        <taxon>Marinospirillum</taxon>
    </lineage>
</organism>
<keyword evidence="9" id="KW-1185">Reference proteome</keyword>
<dbReference type="InterPro" id="IPR003660">
    <property type="entry name" value="HAMP_dom"/>
</dbReference>
<reference evidence="8 9" key="1">
    <citation type="submission" date="2024-02" db="EMBL/GenBank/DDBJ databases">
        <title>Marinospirillum sp. MEB 164 isolated from Lonar lake sediment.</title>
        <authorList>
            <person name="Joshi A."/>
            <person name="Thite S."/>
        </authorList>
    </citation>
    <scope>NUCLEOTIDE SEQUENCE [LARGE SCALE GENOMIC DNA]</scope>
    <source>
        <strain evidence="8 9">MEB164</strain>
    </source>
</reference>
<comment type="caution">
    <text evidence="8">The sequence shown here is derived from an EMBL/GenBank/DDBJ whole genome shotgun (WGS) entry which is preliminary data.</text>
</comment>
<dbReference type="InterPro" id="IPR004089">
    <property type="entry name" value="MCPsignal_dom"/>
</dbReference>
<proteinExistence type="inferred from homology"/>
<dbReference type="SUPFAM" id="SSF58104">
    <property type="entry name" value="Methyl-accepting chemotaxis protein (MCP) signaling domain"/>
    <property type="match status" value="1"/>
</dbReference>
<dbReference type="PROSITE" id="PS50885">
    <property type="entry name" value="HAMP"/>
    <property type="match status" value="1"/>
</dbReference>
<dbReference type="Proteomes" id="UP001621714">
    <property type="component" value="Unassembled WGS sequence"/>
</dbReference>
<comment type="subcellular location">
    <subcellularLocation>
        <location evidence="1">Membrane</location>
    </subcellularLocation>
</comment>
<feature type="transmembrane region" description="Helical" evidence="5">
    <location>
        <begin position="188"/>
        <end position="208"/>
    </location>
</feature>
<dbReference type="Gene3D" id="1.10.287.950">
    <property type="entry name" value="Methyl-accepting chemotaxis protein"/>
    <property type="match status" value="1"/>
</dbReference>
<dbReference type="RefSeq" id="WP_405337198.1">
    <property type="nucleotide sequence ID" value="NZ_JBANFI010000002.1"/>
</dbReference>
<dbReference type="PRINTS" id="PR00260">
    <property type="entry name" value="CHEMTRNSDUCR"/>
</dbReference>
<dbReference type="CDD" id="cd11386">
    <property type="entry name" value="MCP_signal"/>
    <property type="match status" value="1"/>
</dbReference>
<feature type="domain" description="Methyl-accepting transducer" evidence="6">
    <location>
        <begin position="270"/>
        <end position="506"/>
    </location>
</feature>
<accession>A0ABW8PVQ5</accession>
<dbReference type="Pfam" id="PF12729">
    <property type="entry name" value="4HB_MCP_1"/>
    <property type="match status" value="1"/>
</dbReference>
<evidence type="ECO:0000256" key="4">
    <source>
        <dbReference type="PROSITE-ProRule" id="PRU00284"/>
    </source>
</evidence>
<keyword evidence="5" id="KW-1133">Transmembrane helix</keyword>
<dbReference type="PANTHER" id="PTHR32089">
    <property type="entry name" value="METHYL-ACCEPTING CHEMOTAXIS PROTEIN MCPB"/>
    <property type="match status" value="1"/>
</dbReference>
<comment type="similarity">
    <text evidence="3">Belongs to the methyl-accepting chemotaxis (MCP) protein family.</text>
</comment>
<dbReference type="CDD" id="cd19411">
    <property type="entry name" value="MCP2201-like_sensor"/>
    <property type="match status" value="1"/>
</dbReference>
<keyword evidence="2 4" id="KW-0807">Transducer</keyword>
<sequence length="542" mass="59215">MTIAQRLYLGFAVILALLVAVTAVGVVKVGIIDRALTQINDVDSRKQRYAINFRGSVHDRAIAIRDAVLVESSSERQSFLREIQRLEGFYQEAARNMDRLFRDSTRITTEEQTLLNRIQASERQALSLTQNTLNLLQQNQLSEARRLVQHETAQAYTAWLAAINAFIDYQENDIQRQVNYVRSETGSFQLLMLAITLVALIVGALISYKLVSRMTQMIGGEPEIAAQKIRQIAAGDLTVRIETRHPDSIVGAVSNMAAQLADIIRGVSDNANLMAQSSTQMAQSAESNLQLVASQREQTEQGATAIHQMSATVQEVAGHTAEAARLARGADEETVSGGQEVERTIRSIEELAAKVEDAGKVIDRLADDSQQIGEVLEVIQSVAEQTNLLALNAAIEAARAGEHGRGFAVVADEVRSLASRTQESTRDIQQRIEKMQTSAAGAVTEMEKGRSMAVQSVEQARRAGASLEKIKQAVAAISNMNIQIASAAEEQSAVAEEINLNFTSITAASEEAMQGSEEIRQASQNLSRHACDQQRSVRSFKV</sequence>
<dbReference type="InterPro" id="IPR004090">
    <property type="entry name" value="Chemotax_Me-accpt_rcpt"/>
</dbReference>
<gene>
    <name evidence="8" type="ORF">V6U78_03360</name>
</gene>